<sequence length="807" mass="85743">MNIWTVLGIAATDDRAAIRRAYAKTLRTTNPEDDPEGFKTLRSAYEMALNYADNAAAWAVEDDEEDAYEEDGEDGDAGVTLRFSEAEFFEMIAPGEGDGEDDTPDAPPSHPRFRTSPVAGDPPGESAPDLAGVFAEREAEVAQVRALLATLERSLRGPWDGDETMLRKTFAALLATPAMDGITLRADVERAVAEMLADTIPRSDAILVEAATAFGWTDERLNIASPSVAAVLARFDEWRLAETLARNGNPLRPAWRSLTRPAGAYWSWRLAAFRPGLESGVATLFGARGPIAPGLAYSFKADSVARWQRFLGRPHWTLGMLAAMPMAMLLYFAFNDAFGDPVPAIRPWADWAITLAIVLSPCVPFAARWLRHRWLQAPHPDWLAEGWVVGPAVVLVTAMLLPESQAALLGLALLTALAWAWMAVAGGTATIEAVRARLKASASPGLLGVVFGGGWAGTALDPIHRTALVLVFAFGATIMVGPLTQAAALLERVPRWRAGFAVPLVVAIGGLAYGAALLLGIRGGAFYAAALTVIAGSLIVAAAQIAGVHGNREHLALRVLKMVLVAAFVFAAIVSVGEVDENWAPDPSLRTKTETALESHSAQAAKLRALREAVPGFDVIARGNPRLWQQITQAVDGQIGAAATATRIIDLVGAAYANNVPVAPDTPLLEEIEIRRLRLLALRDVSGEACAKARTAVDEKALPRALRDRQTAQTFAIAAAPVLSAAELAAARPYPPVTFNAMVTHGTGLDVAGFMRAADGRAGKPAQCNARIALLAALSHAPDRARAAATARIVLFPAPETPATPSR</sequence>
<feature type="transmembrane region" description="Helical" evidence="2">
    <location>
        <begin position="466"/>
        <end position="488"/>
    </location>
</feature>
<feature type="transmembrane region" description="Helical" evidence="2">
    <location>
        <begin position="407"/>
        <end position="429"/>
    </location>
</feature>
<evidence type="ECO:0000259" key="3">
    <source>
        <dbReference type="PROSITE" id="PS50076"/>
    </source>
</evidence>
<proteinExistence type="predicted"/>
<feature type="transmembrane region" description="Helical" evidence="2">
    <location>
        <begin position="525"/>
        <end position="547"/>
    </location>
</feature>
<gene>
    <name evidence="4" type="ORF">EWE75_16795</name>
</gene>
<evidence type="ECO:0000256" key="1">
    <source>
        <dbReference type="SAM" id="MobiDB-lite"/>
    </source>
</evidence>
<comment type="caution">
    <text evidence="4">The sequence shown here is derived from an EMBL/GenBank/DDBJ whole genome shotgun (WGS) entry which is preliminary data.</text>
</comment>
<dbReference type="RefSeq" id="WP_130159256.1">
    <property type="nucleotide sequence ID" value="NZ_SGIS01000028.1"/>
</dbReference>
<dbReference type="Proteomes" id="UP000292085">
    <property type="component" value="Unassembled WGS sequence"/>
</dbReference>
<feature type="transmembrane region" description="Helical" evidence="2">
    <location>
        <begin position="441"/>
        <end position="460"/>
    </location>
</feature>
<name>A0A4Q6XTW5_9SPHN</name>
<dbReference type="EMBL" id="SGIS01000028">
    <property type="protein sequence ID" value="RZF63325.1"/>
    <property type="molecule type" value="Genomic_DNA"/>
</dbReference>
<dbReference type="OrthoDB" id="8094857at2"/>
<reference evidence="4 5" key="1">
    <citation type="submission" date="2019-02" db="EMBL/GenBank/DDBJ databases">
        <authorList>
            <person name="Li Y."/>
        </authorList>
    </citation>
    <scope>NUCLEOTIDE SEQUENCE [LARGE SCALE GENOMIC DNA]</scope>
    <source>
        <strain evidence="4 5">3-7</strain>
    </source>
</reference>
<feature type="transmembrane region" description="Helical" evidence="2">
    <location>
        <begin position="316"/>
        <end position="334"/>
    </location>
</feature>
<accession>A0A4Q6XTW5</accession>
<keyword evidence="2" id="KW-0812">Transmembrane</keyword>
<evidence type="ECO:0000256" key="2">
    <source>
        <dbReference type="SAM" id="Phobius"/>
    </source>
</evidence>
<feature type="region of interest" description="Disordered" evidence="1">
    <location>
        <begin position="93"/>
        <end position="129"/>
    </location>
</feature>
<protein>
    <recommendedName>
        <fullName evidence="3">J domain-containing protein</fullName>
    </recommendedName>
</protein>
<keyword evidence="5" id="KW-1185">Reference proteome</keyword>
<dbReference type="InterPro" id="IPR001623">
    <property type="entry name" value="DnaJ_domain"/>
</dbReference>
<feature type="domain" description="J" evidence="3">
    <location>
        <begin position="2"/>
        <end position="72"/>
    </location>
</feature>
<evidence type="ECO:0000313" key="4">
    <source>
        <dbReference type="EMBL" id="RZF63325.1"/>
    </source>
</evidence>
<feature type="transmembrane region" description="Helical" evidence="2">
    <location>
        <begin position="500"/>
        <end position="519"/>
    </location>
</feature>
<evidence type="ECO:0000313" key="5">
    <source>
        <dbReference type="Proteomes" id="UP000292085"/>
    </source>
</evidence>
<feature type="transmembrane region" description="Helical" evidence="2">
    <location>
        <begin position="349"/>
        <end position="370"/>
    </location>
</feature>
<organism evidence="4 5">
    <name type="scientific">Sphingomonas populi</name>
    <dbReference type="NCBI Taxonomy" id="2484750"/>
    <lineage>
        <taxon>Bacteria</taxon>
        <taxon>Pseudomonadati</taxon>
        <taxon>Pseudomonadota</taxon>
        <taxon>Alphaproteobacteria</taxon>
        <taxon>Sphingomonadales</taxon>
        <taxon>Sphingomonadaceae</taxon>
        <taxon>Sphingomonas</taxon>
    </lineage>
</organism>
<dbReference type="AlphaFoldDB" id="A0A4Q6XTW5"/>
<feature type="transmembrane region" description="Helical" evidence="2">
    <location>
        <begin position="382"/>
        <end position="401"/>
    </location>
</feature>
<dbReference type="PROSITE" id="PS50076">
    <property type="entry name" value="DNAJ_2"/>
    <property type="match status" value="1"/>
</dbReference>
<feature type="transmembrane region" description="Helical" evidence="2">
    <location>
        <begin position="559"/>
        <end position="577"/>
    </location>
</feature>
<keyword evidence="2" id="KW-0472">Membrane</keyword>
<keyword evidence="2" id="KW-1133">Transmembrane helix</keyword>